<organism evidence="1">
    <name type="scientific">Tanacetum cinerariifolium</name>
    <name type="common">Dalmatian daisy</name>
    <name type="synonym">Chrysanthemum cinerariifolium</name>
    <dbReference type="NCBI Taxonomy" id="118510"/>
    <lineage>
        <taxon>Eukaryota</taxon>
        <taxon>Viridiplantae</taxon>
        <taxon>Streptophyta</taxon>
        <taxon>Embryophyta</taxon>
        <taxon>Tracheophyta</taxon>
        <taxon>Spermatophyta</taxon>
        <taxon>Magnoliopsida</taxon>
        <taxon>eudicotyledons</taxon>
        <taxon>Gunneridae</taxon>
        <taxon>Pentapetalae</taxon>
        <taxon>asterids</taxon>
        <taxon>campanulids</taxon>
        <taxon>Asterales</taxon>
        <taxon>Asteraceae</taxon>
        <taxon>Asteroideae</taxon>
        <taxon>Anthemideae</taxon>
        <taxon>Anthemidinae</taxon>
        <taxon>Tanacetum</taxon>
    </lineage>
</organism>
<proteinExistence type="predicted"/>
<sequence length="87" mass="9983">KTLVNIEKALDLFLKGSQRGSTMAIVDAWLVYWEIRKKEEGVRMETDMFFWLPVADLQSAIDGVFLRCNWSESIIALCHDGYSHTTS</sequence>
<dbReference type="AlphaFoldDB" id="A0A699K418"/>
<evidence type="ECO:0000313" key="1">
    <source>
        <dbReference type="EMBL" id="GFA73515.1"/>
    </source>
</evidence>
<protein>
    <submittedName>
        <fullName evidence="1">F-box protein At1g70590</fullName>
    </submittedName>
</protein>
<name>A0A699K418_TANCI</name>
<accession>A0A699K418</accession>
<feature type="non-terminal residue" evidence="1">
    <location>
        <position position="1"/>
    </location>
</feature>
<gene>
    <name evidence="1" type="ORF">Tci_645487</name>
</gene>
<comment type="caution">
    <text evidence="1">The sequence shown here is derived from an EMBL/GenBank/DDBJ whole genome shotgun (WGS) entry which is preliminary data.</text>
</comment>
<reference evidence="1" key="1">
    <citation type="journal article" date="2019" name="Sci. Rep.">
        <title>Draft genome of Tanacetum cinerariifolium, the natural source of mosquito coil.</title>
        <authorList>
            <person name="Yamashiro T."/>
            <person name="Shiraishi A."/>
            <person name="Satake H."/>
            <person name="Nakayama K."/>
        </authorList>
    </citation>
    <scope>NUCLEOTIDE SEQUENCE</scope>
</reference>
<dbReference type="EMBL" id="BKCJ010477984">
    <property type="protein sequence ID" value="GFA73515.1"/>
    <property type="molecule type" value="Genomic_DNA"/>
</dbReference>